<accession>A0ABR3LU97</accession>
<protein>
    <submittedName>
        <fullName evidence="2">Uncharacterized protein</fullName>
    </submittedName>
</protein>
<feature type="coiled-coil region" evidence="1">
    <location>
        <begin position="18"/>
        <end position="45"/>
    </location>
</feature>
<sequence>MDAIVEIRKTTASVEAKLSTLITRLDDVEKRVEFLEGAEKELKANPLKSSWTSYGIKWKIWKTRADATISVSSEYLKAKKARTWPRPILARFRRSTDRDFVLRVARIKGNLSWENNNIMVLPDLPDS</sequence>
<evidence type="ECO:0000256" key="1">
    <source>
        <dbReference type="SAM" id="Coils"/>
    </source>
</evidence>
<evidence type="ECO:0000313" key="2">
    <source>
        <dbReference type="EMBL" id="KAL1256478.1"/>
    </source>
</evidence>
<keyword evidence="3" id="KW-1185">Reference proteome</keyword>
<keyword evidence="1" id="KW-0175">Coiled coil</keyword>
<comment type="caution">
    <text evidence="2">The sequence shown here is derived from an EMBL/GenBank/DDBJ whole genome shotgun (WGS) entry which is preliminary data.</text>
</comment>
<gene>
    <name evidence="2" type="ORF">QQF64_012023</name>
</gene>
<organism evidence="2 3">
    <name type="scientific">Cirrhinus molitorella</name>
    <name type="common">mud carp</name>
    <dbReference type="NCBI Taxonomy" id="172907"/>
    <lineage>
        <taxon>Eukaryota</taxon>
        <taxon>Metazoa</taxon>
        <taxon>Chordata</taxon>
        <taxon>Craniata</taxon>
        <taxon>Vertebrata</taxon>
        <taxon>Euteleostomi</taxon>
        <taxon>Actinopterygii</taxon>
        <taxon>Neopterygii</taxon>
        <taxon>Teleostei</taxon>
        <taxon>Ostariophysi</taxon>
        <taxon>Cypriniformes</taxon>
        <taxon>Cyprinidae</taxon>
        <taxon>Labeoninae</taxon>
        <taxon>Labeonini</taxon>
        <taxon>Cirrhinus</taxon>
    </lineage>
</organism>
<dbReference type="Gene3D" id="3.30.70.1820">
    <property type="entry name" value="L1 transposable element, RRM domain"/>
    <property type="match status" value="1"/>
</dbReference>
<dbReference type="Proteomes" id="UP001558613">
    <property type="component" value="Unassembled WGS sequence"/>
</dbReference>
<proteinExistence type="predicted"/>
<dbReference type="EMBL" id="JAYMGO010000018">
    <property type="protein sequence ID" value="KAL1256478.1"/>
    <property type="molecule type" value="Genomic_DNA"/>
</dbReference>
<reference evidence="2 3" key="1">
    <citation type="submission" date="2023-09" db="EMBL/GenBank/DDBJ databases">
        <authorList>
            <person name="Wang M."/>
        </authorList>
    </citation>
    <scope>NUCLEOTIDE SEQUENCE [LARGE SCALE GENOMIC DNA]</scope>
    <source>
        <strain evidence="2">GT-2023</strain>
        <tissue evidence="2">Liver</tissue>
    </source>
</reference>
<evidence type="ECO:0000313" key="3">
    <source>
        <dbReference type="Proteomes" id="UP001558613"/>
    </source>
</evidence>
<name>A0ABR3LU97_9TELE</name>